<dbReference type="CDD" id="cd04190">
    <property type="entry name" value="Chitin_synth_C"/>
    <property type="match status" value="1"/>
</dbReference>
<protein>
    <recommendedName>
        <fullName evidence="2">chitin synthase</fullName>
        <ecNumber evidence="2">2.4.1.16</ecNumber>
    </recommendedName>
</protein>
<dbReference type="GO" id="GO:0004100">
    <property type="term" value="F:chitin synthase activity"/>
    <property type="evidence" value="ECO:0007669"/>
    <property type="project" value="UniProtKB-EC"/>
</dbReference>
<keyword evidence="14" id="KW-1185">Reference proteome</keyword>
<evidence type="ECO:0000313" key="14">
    <source>
        <dbReference type="Proteomes" id="UP000094801"/>
    </source>
</evidence>
<dbReference type="AlphaFoldDB" id="A0A1E4SVJ5"/>
<keyword evidence="3" id="KW-1003">Cell membrane</keyword>
<dbReference type="EC" id="2.4.1.16" evidence="2"/>
<dbReference type="PANTHER" id="PTHR22914">
    <property type="entry name" value="CHITIN SYNTHASE"/>
    <property type="match status" value="1"/>
</dbReference>
<feature type="transmembrane region" description="Helical" evidence="11">
    <location>
        <begin position="21"/>
        <end position="41"/>
    </location>
</feature>
<feature type="region of interest" description="Disordered" evidence="10">
    <location>
        <begin position="1038"/>
        <end position="1064"/>
    </location>
</feature>
<sequence length="1064" mass="119417">MSPLKDNLSCFNLRGISYWKVYCHCITFWAPPVLLKFIGFTSKERQYAWREKIASISIILYIGFAIAFLTFGFTRTVCSDKREKINVYALTLNHLVANGKAYDLSNSSHPAALGIESGSNILYPPINAGGKDASFLFQNVNGNCRGIITPKNNCSIPHDGIDLAWYMPCKVFPVNGTKLTDFEFDHYDGYACHASEKARSALYNLKAHGDVYYTWQNIQESERNLVVYNGIVLDLGLLGWLLSDDLDYPNLFDSLVSDSRAMKGRDLSLALTDPVKRPAINCLADIIRAGSIDVSSFGCIISSIVLYTSTVLVLSIILIKFVVACYYKWVVAPKQGASVTPIKQMNLRNKKIEDWADDPLSSVALPNVPVKRRAGYNEVSKRRGRRIDWGQEATEYVGDANFHIDLEEYRPKYLTTTTEAFLVMRNFKYKRQSVPTKEPLLLDSYSNVDLTNREPIETFLSGAADDSEIPALGSMLIHPHAILKPPVNWEPYGYPLIHTMCLVTCYSEDETGIRTTLDSIATTDYPNSHKLIVIICDGLITGAGNEKPTPDICLSLLTDVTPEMDPNAHSYVSLAQGSRRHNMANTYSGFYKYDDMTVPPEQQQKIPVLLVVKCGTKFEQNFPKPGNRGKRDSQIILMSFLQKVTFNDRMTGLEFSMLKAIWRVTGLMATVYEAVLMVDADTLVYPDSVTHMVAELVKNPDVMGLCGETRISNKTESWVTAIQVFEYYISHHQSKAFESVFGTVTCLPGCFCMYRIKAPKSLNVWVPLLASPDIVEKYSENVLDSLHRKNLLLLGEDRYLSSLMLRTFPRRRQVFVSKAACKTVVPHKFNVLLSQRRRWINSTVHNLIELALVNNLCGTFCFSMRFLIIAELIGTVVLPASITFTIYILLMSMIAVPTPVMPLILMGIIFGLPGLLILVTASSLTYVLWMFIYFLSLPIWNFVLPAYAFWKFDDFSWGDTRLTESGFDKNHEQEEGEFDGSNIVHKTWRDFERERLGLGGAHMIPTVFSGGGNPINLQHNYQSFTSLNSSDVELNAPGGLTTATPTSSSYKTAPLISSKANRNS</sequence>
<dbReference type="Pfam" id="PF22997">
    <property type="entry name" value="CHS4"/>
    <property type="match status" value="1"/>
</dbReference>
<evidence type="ECO:0000256" key="10">
    <source>
        <dbReference type="SAM" id="MobiDB-lite"/>
    </source>
</evidence>
<feature type="transmembrane region" description="Helical" evidence="11">
    <location>
        <begin position="927"/>
        <end position="950"/>
    </location>
</feature>
<evidence type="ECO:0000256" key="9">
    <source>
        <dbReference type="ARBA" id="ARBA00023180"/>
    </source>
</evidence>
<evidence type="ECO:0000256" key="5">
    <source>
        <dbReference type="ARBA" id="ARBA00022679"/>
    </source>
</evidence>
<keyword evidence="5 13" id="KW-0808">Transferase</keyword>
<dbReference type="Pfam" id="PF03142">
    <property type="entry name" value="Chitin_synth_2"/>
    <property type="match status" value="1"/>
</dbReference>
<dbReference type="InterPro" id="IPR054295">
    <property type="entry name" value="CHS4-like_dom"/>
</dbReference>
<evidence type="ECO:0000259" key="12">
    <source>
        <dbReference type="Pfam" id="PF22997"/>
    </source>
</evidence>
<evidence type="ECO:0000256" key="7">
    <source>
        <dbReference type="ARBA" id="ARBA00022989"/>
    </source>
</evidence>
<dbReference type="Gene3D" id="3.90.550.10">
    <property type="entry name" value="Spore Coat Polysaccharide Biosynthesis Protein SpsA, Chain A"/>
    <property type="match status" value="1"/>
</dbReference>
<accession>A0A1E4SVJ5</accession>
<evidence type="ECO:0000256" key="3">
    <source>
        <dbReference type="ARBA" id="ARBA00022475"/>
    </source>
</evidence>
<evidence type="ECO:0000256" key="8">
    <source>
        <dbReference type="ARBA" id="ARBA00023136"/>
    </source>
</evidence>
<dbReference type="Proteomes" id="UP000094801">
    <property type="component" value="Unassembled WGS sequence"/>
</dbReference>
<feature type="transmembrane region" description="Helical" evidence="11">
    <location>
        <begin position="304"/>
        <end position="327"/>
    </location>
</feature>
<dbReference type="SUPFAM" id="SSF53448">
    <property type="entry name" value="Nucleotide-diphospho-sugar transferases"/>
    <property type="match status" value="1"/>
</dbReference>
<evidence type="ECO:0000256" key="1">
    <source>
        <dbReference type="ARBA" id="ARBA00004651"/>
    </source>
</evidence>
<feature type="transmembrane region" description="Helical" evidence="11">
    <location>
        <begin position="903"/>
        <end position="921"/>
    </location>
</feature>
<keyword evidence="4" id="KW-0328">Glycosyltransferase</keyword>
<gene>
    <name evidence="13" type="ORF">CANARDRAFT_177662</name>
</gene>
<feature type="compositionally biased region" description="Polar residues" evidence="10">
    <location>
        <begin position="1041"/>
        <end position="1051"/>
    </location>
</feature>
<reference evidence="14" key="1">
    <citation type="submission" date="2016-04" db="EMBL/GenBank/DDBJ databases">
        <title>Comparative genomics of biotechnologically important yeasts.</title>
        <authorList>
            <consortium name="DOE Joint Genome Institute"/>
            <person name="Riley R."/>
            <person name="Haridas S."/>
            <person name="Wolfe K.H."/>
            <person name="Lopes M.R."/>
            <person name="Hittinger C.T."/>
            <person name="Goker M."/>
            <person name="Salamov A."/>
            <person name="Wisecaver J."/>
            <person name="Long T.M."/>
            <person name="Aerts A.L."/>
            <person name="Barry K."/>
            <person name="Choi C."/>
            <person name="Clum A."/>
            <person name="Coughlan A.Y."/>
            <person name="Deshpande S."/>
            <person name="Douglass A.P."/>
            <person name="Hanson S.J."/>
            <person name="Klenk H.-P."/>
            <person name="Labutti K."/>
            <person name="Lapidus A."/>
            <person name="Lindquist E."/>
            <person name="Lipzen A."/>
            <person name="Meier-Kolthoff J.P."/>
            <person name="Ohm R.A."/>
            <person name="Otillar R.P."/>
            <person name="Pangilinan J."/>
            <person name="Peng Y."/>
            <person name="Rokas A."/>
            <person name="Rosa C.A."/>
            <person name="Scheuner C."/>
            <person name="Sibirny A.A."/>
            <person name="Slot J.C."/>
            <person name="Stielow J.B."/>
            <person name="Sun H."/>
            <person name="Kurtzman C.P."/>
            <person name="Blackwell M."/>
            <person name="Grigoriev I.V."/>
            <person name="Jeffries T.W."/>
        </authorList>
    </citation>
    <scope>NUCLEOTIDE SEQUENCE [LARGE SCALE GENOMIC DNA]</scope>
    <source>
        <strain evidence="14">NRRL YB-2248</strain>
    </source>
</reference>
<comment type="subcellular location">
    <subcellularLocation>
        <location evidence="1">Cell membrane</location>
        <topology evidence="1">Multi-pass membrane protein</topology>
    </subcellularLocation>
</comment>
<evidence type="ECO:0000256" key="11">
    <source>
        <dbReference type="SAM" id="Phobius"/>
    </source>
</evidence>
<keyword evidence="6 11" id="KW-0812">Transmembrane</keyword>
<keyword evidence="9" id="KW-0325">Glycoprotein</keyword>
<organism evidence="13 14">
    <name type="scientific">[Candida] arabinofermentans NRRL YB-2248</name>
    <dbReference type="NCBI Taxonomy" id="983967"/>
    <lineage>
        <taxon>Eukaryota</taxon>
        <taxon>Fungi</taxon>
        <taxon>Dikarya</taxon>
        <taxon>Ascomycota</taxon>
        <taxon>Saccharomycotina</taxon>
        <taxon>Pichiomycetes</taxon>
        <taxon>Pichiales</taxon>
        <taxon>Pichiaceae</taxon>
        <taxon>Ogataea</taxon>
        <taxon>Ogataea/Candida clade</taxon>
    </lineage>
</organism>
<keyword evidence="8 11" id="KW-0472">Membrane</keyword>
<dbReference type="EMBL" id="KV453863">
    <property type="protein sequence ID" value="ODV83510.1"/>
    <property type="molecule type" value="Genomic_DNA"/>
</dbReference>
<dbReference type="InterPro" id="IPR004835">
    <property type="entry name" value="Chitin_synth"/>
</dbReference>
<proteinExistence type="predicted"/>
<keyword evidence="7 11" id="KW-1133">Transmembrane helix</keyword>
<dbReference type="GO" id="GO:0006031">
    <property type="term" value="P:chitin biosynthetic process"/>
    <property type="evidence" value="ECO:0007669"/>
    <property type="project" value="TreeGrafter"/>
</dbReference>
<feature type="domain" description="Chitin synthase 4-like" evidence="12">
    <location>
        <begin position="211"/>
        <end position="291"/>
    </location>
</feature>
<dbReference type="STRING" id="983967.A0A1E4SVJ5"/>
<dbReference type="PANTHER" id="PTHR22914:SF16">
    <property type="entry name" value="CHITIN SYNTHASE 3"/>
    <property type="match status" value="1"/>
</dbReference>
<evidence type="ECO:0000313" key="13">
    <source>
        <dbReference type="EMBL" id="ODV83510.1"/>
    </source>
</evidence>
<name>A0A1E4SVJ5_9ASCO</name>
<dbReference type="OrthoDB" id="370884at2759"/>
<evidence type="ECO:0000256" key="2">
    <source>
        <dbReference type="ARBA" id="ARBA00012543"/>
    </source>
</evidence>
<evidence type="ECO:0000256" key="6">
    <source>
        <dbReference type="ARBA" id="ARBA00022692"/>
    </source>
</evidence>
<dbReference type="GO" id="GO:0005886">
    <property type="term" value="C:plasma membrane"/>
    <property type="evidence" value="ECO:0007669"/>
    <property type="project" value="UniProtKB-SubCell"/>
</dbReference>
<dbReference type="InterPro" id="IPR029044">
    <property type="entry name" value="Nucleotide-diphossugar_trans"/>
</dbReference>
<evidence type="ECO:0000256" key="4">
    <source>
        <dbReference type="ARBA" id="ARBA00022676"/>
    </source>
</evidence>
<feature type="transmembrane region" description="Helical" evidence="11">
    <location>
        <begin position="876"/>
        <end position="896"/>
    </location>
</feature>
<feature type="transmembrane region" description="Helical" evidence="11">
    <location>
        <begin position="53"/>
        <end position="74"/>
    </location>
</feature>
<dbReference type="GO" id="GO:0030428">
    <property type="term" value="C:cell septum"/>
    <property type="evidence" value="ECO:0007669"/>
    <property type="project" value="TreeGrafter"/>
</dbReference>